<keyword evidence="3" id="KW-1185">Reference proteome</keyword>
<evidence type="ECO:0000256" key="1">
    <source>
        <dbReference type="SAM" id="MobiDB-lite"/>
    </source>
</evidence>
<organism evidence="2 3">
    <name type="scientific">Adineta ricciae</name>
    <name type="common">Rotifer</name>
    <dbReference type="NCBI Taxonomy" id="249248"/>
    <lineage>
        <taxon>Eukaryota</taxon>
        <taxon>Metazoa</taxon>
        <taxon>Spiralia</taxon>
        <taxon>Gnathifera</taxon>
        <taxon>Rotifera</taxon>
        <taxon>Eurotatoria</taxon>
        <taxon>Bdelloidea</taxon>
        <taxon>Adinetida</taxon>
        <taxon>Adinetidae</taxon>
        <taxon>Adineta</taxon>
    </lineage>
</organism>
<accession>A0A815YWI7</accession>
<dbReference type="EMBL" id="CAJNOR010005774">
    <property type="protein sequence ID" value="CAF1575794.1"/>
    <property type="molecule type" value="Genomic_DNA"/>
</dbReference>
<protein>
    <submittedName>
        <fullName evidence="2">Uncharacterized protein</fullName>
    </submittedName>
</protein>
<evidence type="ECO:0000313" key="3">
    <source>
        <dbReference type="Proteomes" id="UP000663828"/>
    </source>
</evidence>
<gene>
    <name evidence="2" type="ORF">XAT740_LOCUS44939</name>
</gene>
<dbReference type="Proteomes" id="UP000663828">
    <property type="component" value="Unassembled WGS sequence"/>
</dbReference>
<name>A0A815YWI7_ADIRI</name>
<sequence>MSNHSCDEPQGKMRSVNFQTNFCASTSCDSTSEVICRHCSQQFCQLCFMCHRKNILDDMNAISEQMAMNRHQGVSEVMAFIDKQAKDAHEQAKKLVDDAIDRIVKASKNIHTYIENRRQAKLGRLDECLEKFDKDADYLNSQMKDEIFLSADAMLAYRRKYAYNMFDKMTPSLERQATELQMKNEKFFDDYRYYESLVNLREKWTFLQAALTTVYFPAKKDISLDKVLTFLEYRHDRVLENYRDHLATSEESKELSSKSAADLIHELSFLPKKKLSNEWENFSFITESSNEIHAEEHASESEPLSSDIKQEVDVTPKTDSGQGDDETSSTSSQSWQIEDVDEEDYDARFMKLSESMKSLEKQFENDFRPFVKTAPVN</sequence>
<evidence type="ECO:0000313" key="2">
    <source>
        <dbReference type="EMBL" id="CAF1575794.1"/>
    </source>
</evidence>
<dbReference type="AlphaFoldDB" id="A0A815YWI7"/>
<proteinExistence type="predicted"/>
<comment type="caution">
    <text evidence="2">The sequence shown here is derived from an EMBL/GenBank/DDBJ whole genome shotgun (WGS) entry which is preliminary data.</text>
</comment>
<feature type="region of interest" description="Disordered" evidence="1">
    <location>
        <begin position="293"/>
        <end position="341"/>
    </location>
</feature>
<reference evidence="2" key="1">
    <citation type="submission" date="2021-02" db="EMBL/GenBank/DDBJ databases">
        <authorList>
            <person name="Nowell W R."/>
        </authorList>
    </citation>
    <scope>NUCLEOTIDE SEQUENCE</scope>
</reference>